<protein>
    <recommendedName>
        <fullName evidence="1">Transposase Tc1-like domain-containing protein</fullName>
    </recommendedName>
</protein>
<gene>
    <name evidence="2" type="ORF">GLOINDRAFT_96268</name>
</gene>
<dbReference type="InterPro" id="IPR002492">
    <property type="entry name" value="Transposase_Tc1-like"/>
</dbReference>
<evidence type="ECO:0000313" key="2">
    <source>
        <dbReference type="EMBL" id="ESA12600.1"/>
    </source>
</evidence>
<evidence type="ECO:0000259" key="1">
    <source>
        <dbReference type="Pfam" id="PF01498"/>
    </source>
</evidence>
<dbReference type="EMBL" id="KI284755">
    <property type="protein sequence ID" value="ESA12600.1"/>
    <property type="molecule type" value="Genomic_DNA"/>
</dbReference>
<accession>U9TWY2</accession>
<dbReference type="GO" id="GO:0003677">
    <property type="term" value="F:DNA binding"/>
    <property type="evidence" value="ECO:0007669"/>
    <property type="project" value="InterPro"/>
</dbReference>
<dbReference type="GO" id="GO:0015074">
    <property type="term" value="P:DNA integration"/>
    <property type="evidence" value="ECO:0007669"/>
    <property type="project" value="InterPro"/>
</dbReference>
<name>U9TWY2_RHIID</name>
<feature type="domain" description="Transposase Tc1-like" evidence="1">
    <location>
        <begin position="21"/>
        <end position="91"/>
    </location>
</feature>
<sequence length="118" mass="13995">VLLPLLPEASERPKKLTERDKRHLKAIVTKNWRKPVEKIRENFNESTGNNACRCTMQQKLYEMGYNSCTALRNPSISENNRKIRIRLNWARGRRLSTIDDCKKIIMHPFIQAREQEIF</sequence>
<dbReference type="HOGENOM" id="CLU_2078715_0_0_1"/>
<dbReference type="AlphaFoldDB" id="U9TWY2"/>
<dbReference type="GO" id="GO:0006313">
    <property type="term" value="P:DNA transposition"/>
    <property type="evidence" value="ECO:0007669"/>
    <property type="project" value="InterPro"/>
</dbReference>
<dbReference type="Pfam" id="PF01498">
    <property type="entry name" value="HTH_Tnp_Tc3_2"/>
    <property type="match status" value="1"/>
</dbReference>
<organism evidence="2">
    <name type="scientific">Rhizophagus irregularis (strain DAOM 181602 / DAOM 197198 / MUCL 43194)</name>
    <name type="common">Arbuscular mycorrhizal fungus</name>
    <name type="synonym">Glomus intraradices</name>
    <dbReference type="NCBI Taxonomy" id="747089"/>
    <lineage>
        <taxon>Eukaryota</taxon>
        <taxon>Fungi</taxon>
        <taxon>Fungi incertae sedis</taxon>
        <taxon>Mucoromycota</taxon>
        <taxon>Glomeromycotina</taxon>
        <taxon>Glomeromycetes</taxon>
        <taxon>Glomerales</taxon>
        <taxon>Glomeraceae</taxon>
        <taxon>Rhizophagus</taxon>
    </lineage>
</organism>
<proteinExistence type="predicted"/>
<reference evidence="2" key="1">
    <citation type="submission" date="2013-07" db="EMBL/GenBank/DDBJ databases">
        <title>The genome of an arbuscular mycorrhizal fungus provides insights into the evolution of the oldest plant symbiosis.</title>
        <authorList>
            <consortium name="DOE Joint Genome Institute"/>
            <person name="Tisserant E."/>
            <person name="Malbreil M."/>
            <person name="Kuo A."/>
            <person name="Kohler A."/>
            <person name="Symeonidi A."/>
            <person name="Balestrini R."/>
            <person name="Charron P."/>
            <person name="Duensing N."/>
            <person name="Frei-dit-Frey N."/>
            <person name="Gianinazzi-Pearson V."/>
            <person name="Gilbert B."/>
            <person name="Handa Y."/>
            <person name="Hijri M."/>
            <person name="Kaul R."/>
            <person name="Kawaguchi M."/>
            <person name="Krajinski F."/>
            <person name="Lammers P."/>
            <person name="Lapierre D."/>
            <person name="Masclaux F.G."/>
            <person name="Murat C."/>
            <person name="Morin E."/>
            <person name="Ndikumana S."/>
            <person name="Pagni M."/>
            <person name="Petitpierre D."/>
            <person name="Requena N."/>
            <person name="Rosikiewicz P."/>
            <person name="Riley R."/>
            <person name="Saito K."/>
            <person name="San Clemente H."/>
            <person name="Shapiro H."/>
            <person name="van Tuinen D."/>
            <person name="Becard G."/>
            <person name="Bonfante P."/>
            <person name="Paszkowski U."/>
            <person name="Shachar-Hill Y."/>
            <person name="Young J.P."/>
            <person name="Sanders I.R."/>
            <person name="Henrissat B."/>
            <person name="Rensing S.A."/>
            <person name="Grigoriev I.V."/>
            <person name="Corradi N."/>
            <person name="Roux C."/>
            <person name="Martin F."/>
        </authorList>
    </citation>
    <scope>NUCLEOTIDE SEQUENCE</scope>
    <source>
        <strain evidence="2">DAOM 197198</strain>
    </source>
</reference>
<feature type="non-terminal residue" evidence="2">
    <location>
        <position position="1"/>
    </location>
</feature>